<dbReference type="SUPFAM" id="SSF53271">
    <property type="entry name" value="PRTase-like"/>
    <property type="match status" value="1"/>
</dbReference>
<proteinExistence type="predicted"/>
<reference evidence="2 3" key="1">
    <citation type="journal article" date="2018" name="Sci. Rep.">
        <title>Rhizobium tumorigenes sp. nov., a novel plant tumorigenic bacterium isolated from cane gall tumors on thornless blackberry.</title>
        <authorList>
            <person name="Kuzmanovi N."/>
            <person name="Smalla K."/>
            <person name="Gronow S."/>
            <person name="PuBawska J."/>
        </authorList>
    </citation>
    <scope>NUCLEOTIDE SEQUENCE [LARGE SCALE GENOMIC DNA]</scope>
    <source>
        <strain evidence="2 3">1078</strain>
    </source>
</reference>
<feature type="region of interest" description="Disordered" evidence="1">
    <location>
        <begin position="1"/>
        <end position="25"/>
    </location>
</feature>
<dbReference type="AlphaFoldDB" id="A0AAF1KAZ9"/>
<evidence type="ECO:0000313" key="3">
    <source>
        <dbReference type="Proteomes" id="UP000249499"/>
    </source>
</evidence>
<geneLocation type="plasmid" evidence="2 3">
    <name>unnamed1</name>
</geneLocation>
<sequence>MSISDRRWRPHSSRSSQTSSQRRRSPVAIDVIRALGIDAYVILQKSPELHLANAPEQRISSITSNGEQHLLLDRAAVSLSKGKRVVVVNDVMVSGSSMKGLAGPRTQDGRGGGRHRGEPEGGGRLQADDPLVHSLPRNWRSLLVASLTAQQLRRSAPGLQQGQHDR</sequence>
<dbReference type="InterPro" id="IPR029057">
    <property type="entry name" value="PRTase-like"/>
</dbReference>
<feature type="compositionally biased region" description="Basic and acidic residues" evidence="1">
    <location>
        <begin position="115"/>
        <end position="131"/>
    </location>
</feature>
<dbReference type="PANTHER" id="PTHR43218:SF1">
    <property type="entry name" value="PHOSPHORIBOSYLTRANSFERASE"/>
    <property type="match status" value="1"/>
</dbReference>
<dbReference type="Gene3D" id="3.40.50.2020">
    <property type="match status" value="1"/>
</dbReference>
<gene>
    <name evidence="2" type="ORF">PR017_24125</name>
</gene>
<keyword evidence="2" id="KW-0614">Plasmid</keyword>
<reference evidence="3" key="2">
    <citation type="journal article" date="2023" name="MicrobiologyOpen">
        <title>Genomics of the tumorigenes clade of the family Rhizobiaceae and description of Rhizobium rhododendri sp. nov.</title>
        <authorList>
            <person name="Kuzmanovic N."/>
            <person name="diCenzo G.C."/>
            <person name="Bunk B."/>
            <person name="Sproeer C."/>
            <person name="Fruehling A."/>
            <person name="Neumann-Schaal M."/>
            <person name="Overmann J."/>
            <person name="Smalla K."/>
        </authorList>
    </citation>
    <scope>NUCLEOTIDE SEQUENCE [LARGE SCALE GENOMIC DNA]</scope>
    <source>
        <strain evidence="3">1078</strain>
        <plasmid evidence="3">unnamed1</plasmid>
    </source>
</reference>
<dbReference type="KEGG" id="rtu:PR017_24125"/>
<evidence type="ECO:0000313" key="2">
    <source>
        <dbReference type="EMBL" id="WFR98789.1"/>
    </source>
</evidence>
<dbReference type="PANTHER" id="PTHR43218">
    <property type="entry name" value="PHOSPHORIBOSYLTRANSFERASE-RELATED"/>
    <property type="match status" value="1"/>
</dbReference>
<feature type="region of interest" description="Disordered" evidence="1">
    <location>
        <begin position="96"/>
        <end position="131"/>
    </location>
</feature>
<dbReference type="RefSeq" id="WP_240538897.1">
    <property type="nucleotide sequence ID" value="NZ_CP117258.1"/>
</dbReference>
<keyword evidence="3" id="KW-1185">Reference proteome</keyword>
<protein>
    <submittedName>
        <fullName evidence="2">Uncharacterized protein</fullName>
    </submittedName>
</protein>
<name>A0AAF1KAZ9_9HYPH</name>
<organism evidence="2 3">
    <name type="scientific">Rhizobium tumorigenes</name>
    <dbReference type="NCBI Taxonomy" id="2041385"/>
    <lineage>
        <taxon>Bacteria</taxon>
        <taxon>Pseudomonadati</taxon>
        <taxon>Pseudomonadota</taxon>
        <taxon>Alphaproteobacteria</taxon>
        <taxon>Hyphomicrobiales</taxon>
        <taxon>Rhizobiaceae</taxon>
        <taxon>Rhizobium/Agrobacterium group</taxon>
        <taxon>Rhizobium</taxon>
    </lineage>
</organism>
<dbReference type="Proteomes" id="UP000249499">
    <property type="component" value="Plasmid unnamed1"/>
</dbReference>
<evidence type="ECO:0000256" key="1">
    <source>
        <dbReference type="SAM" id="MobiDB-lite"/>
    </source>
</evidence>
<accession>A0AAF1KAZ9</accession>
<dbReference type="EMBL" id="CP117258">
    <property type="protein sequence ID" value="WFR98789.1"/>
    <property type="molecule type" value="Genomic_DNA"/>
</dbReference>